<dbReference type="RefSeq" id="WP_264321756.1">
    <property type="nucleotide sequence ID" value="NZ_JADEXN010000211.1"/>
</dbReference>
<keyword evidence="1" id="KW-1133">Transmembrane helix</keyword>
<keyword evidence="1" id="KW-0812">Transmembrane</keyword>
<organism evidence="2 3">
    <name type="scientific">Zarconia navalis LEGE 11467</name>
    <dbReference type="NCBI Taxonomy" id="1828826"/>
    <lineage>
        <taxon>Bacteria</taxon>
        <taxon>Bacillati</taxon>
        <taxon>Cyanobacteriota</taxon>
        <taxon>Cyanophyceae</taxon>
        <taxon>Oscillatoriophycideae</taxon>
        <taxon>Oscillatoriales</taxon>
        <taxon>Oscillatoriales incertae sedis</taxon>
        <taxon>Zarconia</taxon>
        <taxon>Zarconia navalis</taxon>
    </lineage>
</organism>
<dbReference type="Proteomes" id="UP000621799">
    <property type="component" value="Unassembled WGS sequence"/>
</dbReference>
<dbReference type="AlphaFoldDB" id="A0A928VYD2"/>
<keyword evidence="3" id="KW-1185">Reference proteome</keyword>
<proteinExistence type="predicted"/>
<feature type="transmembrane region" description="Helical" evidence="1">
    <location>
        <begin position="60"/>
        <end position="86"/>
    </location>
</feature>
<comment type="caution">
    <text evidence="2">The sequence shown here is derived from an EMBL/GenBank/DDBJ whole genome shotgun (WGS) entry which is preliminary data.</text>
</comment>
<accession>A0A928VYD2</accession>
<evidence type="ECO:0000313" key="2">
    <source>
        <dbReference type="EMBL" id="MBE9041553.1"/>
    </source>
</evidence>
<feature type="transmembrane region" description="Helical" evidence="1">
    <location>
        <begin position="29"/>
        <end position="48"/>
    </location>
</feature>
<sequence length="93" mass="9756">MILLGSTIGLALGIPAALRRRNASVILRSIAGAVVGTIVGVLLAVVGFEKLSGNSLGGGLMLMWFVLPGIVSVTAIVAGELAIFWFERSRRRH</sequence>
<keyword evidence="1" id="KW-0472">Membrane</keyword>
<gene>
    <name evidence="2" type="ORF">IQ235_12260</name>
</gene>
<protein>
    <submittedName>
        <fullName evidence="2">Uncharacterized protein</fullName>
    </submittedName>
</protein>
<reference evidence="2" key="1">
    <citation type="submission" date="2020-10" db="EMBL/GenBank/DDBJ databases">
        <authorList>
            <person name="Castelo-Branco R."/>
            <person name="Eusebio N."/>
            <person name="Adriana R."/>
            <person name="Vieira A."/>
            <person name="Brugerolle De Fraissinette N."/>
            <person name="Rezende De Castro R."/>
            <person name="Schneider M.P."/>
            <person name="Vasconcelos V."/>
            <person name="Leao P.N."/>
        </authorList>
    </citation>
    <scope>NUCLEOTIDE SEQUENCE</scope>
    <source>
        <strain evidence="2">LEGE 11467</strain>
    </source>
</reference>
<name>A0A928VYD2_9CYAN</name>
<evidence type="ECO:0000313" key="3">
    <source>
        <dbReference type="Proteomes" id="UP000621799"/>
    </source>
</evidence>
<dbReference type="EMBL" id="JADEXN010000211">
    <property type="protein sequence ID" value="MBE9041553.1"/>
    <property type="molecule type" value="Genomic_DNA"/>
</dbReference>
<evidence type="ECO:0000256" key="1">
    <source>
        <dbReference type="SAM" id="Phobius"/>
    </source>
</evidence>